<reference evidence="3" key="1">
    <citation type="journal article" date="2014" name="Proc. Natl. Acad. Sci. U.S.A.">
        <title>Extensive sampling of basidiomycete genomes demonstrates inadequacy of the white-rot/brown-rot paradigm for wood decay fungi.</title>
        <authorList>
            <person name="Riley R."/>
            <person name="Salamov A.A."/>
            <person name="Brown D.W."/>
            <person name="Nagy L.G."/>
            <person name="Floudas D."/>
            <person name="Held B.W."/>
            <person name="Levasseur A."/>
            <person name="Lombard V."/>
            <person name="Morin E."/>
            <person name="Otillar R."/>
            <person name="Lindquist E.A."/>
            <person name="Sun H."/>
            <person name="LaButti K.M."/>
            <person name="Schmutz J."/>
            <person name="Jabbour D."/>
            <person name="Luo H."/>
            <person name="Baker S.E."/>
            <person name="Pisabarro A.G."/>
            <person name="Walton J.D."/>
            <person name="Blanchette R.A."/>
            <person name="Henrissat B."/>
            <person name="Martin F."/>
            <person name="Cullen D."/>
            <person name="Hibbett D.S."/>
            <person name="Grigoriev I.V."/>
        </authorList>
    </citation>
    <scope>NUCLEOTIDE SEQUENCE [LARGE SCALE GENOMIC DNA]</scope>
    <source>
        <strain evidence="3">FD-172 SS1</strain>
    </source>
</reference>
<organism evidence="2 3">
    <name type="scientific">Botryobasidium botryosum (strain FD-172 SS1)</name>
    <dbReference type="NCBI Taxonomy" id="930990"/>
    <lineage>
        <taxon>Eukaryota</taxon>
        <taxon>Fungi</taxon>
        <taxon>Dikarya</taxon>
        <taxon>Basidiomycota</taxon>
        <taxon>Agaricomycotina</taxon>
        <taxon>Agaricomycetes</taxon>
        <taxon>Cantharellales</taxon>
        <taxon>Botryobasidiaceae</taxon>
        <taxon>Botryobasidium</taxon>
    </lineage>
</organism>
<evidence type="ECO:0000256" key="1">
    <source>
        <dbReference type="SAM" id="MobiDB-lite"/>
    </source>
</evidence>
<evidence type="ECO:0000313" key="3">
    <source>
        <dbReference type="Proteomes" id="UP000027195"/>
    </source>
</evidence>
<evidence type="ECO:0000313" key="2">
    <source>
        <dbReference type="EMBL" id="KDQ08115.1"/>
    </source>
</evidence>
<dbReference type="EMBL" id="KL198095">
    <property type="protein sequence ID" value="KDQ08115.1"/>
    <property type="molecule type" value="Genomic_DNA"/>
</dbReference>
<keyword evidence="3" id="KW-1185">Reference proteome</keyword>
<dbReference type="AlphaFoldDB" id="A0A067M0B6"/>
<dbReference type="InParanoid" id="A0A067M0B6"/>
<protein>
    <submittedName>
        <fullName evidence="2">Uncharacterized protein</fullName>
    </submittedName>
</protein>
<gene>
    <name evidence="2" type="ORF">BOTBODRAFT_584544</name>
</gene>
<dbReference type="HOGENOM" id="CLU_069640_0_0_1"/>
<accession>A0A067M0B6</accession>
<proteinExistence type="predicted"/>
<dbReference type="OrthoDB" id="3045230at2759"/>
<feature type="region of interest" description="Disordered" evidence="1">
    <location>
        <begin position="102"/>
        <end position="142"/>
    </location>
</feature>
<dbReference type="Proteomes" id="UP000027195">
    <property type="component" value="Unassembled WGS sequence"/>
</dbReference>
<name>A0A067M0B6_BOTB1</name>
<feature type="compositionally biased region" description="Polar residues" evidence="1">
    <location>
        <begin position="120"/>
        <end position="132"/>
    </location>
</feature>
<sequence length="258" mass="28459">MWLLQQPPDVQSRHIPMPYEQAAATEVHPPFPTPASFGAPLKIDGWKATAPSWVVAVPQATSLKWTTNFKHFNPRLVLGRDELCRLIEYSKSAFQLAESGAAGEDAAIDPEDPSLAQADPLQTQASGQSSGHNEGKPDSGGSAELQALYASPFVKRAYEELTRQFDESRTLCLAFDEDYEDDGEEWEDNMDPVTFARYYASQDPHFAMIVEEHDRWVRENLERDTVGWLDGLVSAGAPGMMGDQGAVSCHPLDHPAGE</sequence>